<dbReference type="Proteomes" id="UP001597097">
    <property type="component" value="Unassembled WGS sequence"/>
</dbReference>
<dbReference type="RefSeq" id="WP_219531145.1">
    <property type="nucleotide sequence ID" value="NZ_JAHKRM010000010.1"/>
</dbReference>
<evidence type="ECO:0000313" key="3">
    <source>
        <dbReference type="Proteomes" id="UP001597097"/>
    </source>
</evidence>
<comment type="caution">
    <text evidence="2">The sequence shown here is derived from an EMBL/GenBank/DDBJ whole genome shotgun (WGS) entry which is preliminary data.</text>
</comment>
<keyword evidence="3" id="KW-1185">Reference proteome</keyword>
<dbReference type="EMBL" id="JBHUCM010000012">
    <property type="protein sequence ID" value="MFD1538084.1"/>
    <property type="molecule type" value="Genomic_DNA"/>
</dbReference>
<gene>
    <name evidence="2" type="ORF">ACFSJ0_13610</name>
</gene>
<name>A0ABW4G5R5_9ACTN</name>
<proteinExistence type="predicted"/>
<protein>
    <recommendedName>
        <fullName evidence="1">Tetrapyrrole biosynthesis glutamyl-tRNA reductase dimerisation domain-containing protein</fullName>
    </recommendedName>
</protein>
<sequence length="98" mass="10401">MPVPHTVPVVQALKRKAAAVADAELGRLASRAPSLDAAARAEIKDAVQRVVDAFLREPISRVTSHADSPLGESYADALCELFSLELPAFSLDHPARSA</sequence>
<dbReference type="InterPro" id="IPR015896">
    <property type="entry name" value="4pyrrol_synth_GluRdtase_dimer"/>
</dbReference>
<evidence type="ECO:0000259" key="1">
    <source>
        <dbReference type="Pfam" id="PF00745"/>
    </source>
</evidence>
<feature type="domain" description="Tetrapyrrole biosynthesis glutamyl-tRNA reductase dimerisation" evidence="1">
    <location>
        <begin position="6"/>
        <end position="84"/>
    </location>
</feature>
<dbReference type="Pfam" id="PF00745">
    <property type="entry name" value="GlutR_dimer"/>
    <property type="match status" value="1"/>
</dbReference>
<evidence type="ECO:0000313" key="2">
    <source>
        <dbReference type="EMBL" id="MFD1538084.1"/>
    </source>
</evidence>
<organism evidence="2 3">
    <name type="scientific">Nonomuraea guangzhouensis</name>
    <dbReference type="NCBI Taxonomy" id="1291555"/>
    <lineage>
        <taxon>Bacteria</taxon>
        <taxon>Bacillati</taxon>
        <taxon>Actinomycetota</taxon>
        <taxon>Actinomycetes</taxon>
        <taxon>Streptosporangiales</taxon>
        <taxon>Streptosporangiaceae</taxon>
        <taxon>Nonomuraea</taxon>
    </lineage>
</organism>
<reference evidence="3" key="1">
    <citation type="journal article" date="2019" name="Int. J. Syst. Evol. Microbiol.">
        <title>The Global Catalogue of Microorganisms (GCM) 10K type strain sequencing project: providing services to taxonomists for standard genome sequencing and annotation.</title>
        <authorList>
            <consortium name="The Broad Institute Genomics Platform"/>
            <consortium name="The Broad Institute Genome Sequencing Center for Infectious Disease"/>
            <person name="Wu L."/>
            <person name="Ma J."/>
        </authorList>
    </citation>
    <scope>NUCLEOTIDE SEQUENCE [LARGE SCALE GENOMIC DNA]</scope>
    <source>
        <strain evidence="3">CGMCC 1.15399</strain>
    </source>
</reference>
<accession>A0ABW4G5R5</accession>